<reference evidence="2" key="1">
    <citation type="journal article" date="2020" name="Nat. Commun.">
        <title>Genome assembly of wild tea tree DASZ reveals pedigree and selection history of tea varieties.</title>
        <authorList>
            <person name="Zhang W."/>
            <person name="Zhang Y."/>
            <person name="Qiu H."/>
            <person name="Guo Y."/>
            <person name="Wan H."/>
            <person name="Zhang X."/>
            <person name="Scossa F."/>
            <person name="Alseekh S."/>
            <person name="Zhang Q."/>
            <person name="Wang P."/>
            <person name="Xu L."/>
            <person name="Schmidt M.H."/>
            <person name="Jia X."/>
            <person name="Li D."/>
            <person name="Zhu A."/>
            <person name="Guo F."/>
            <person name="Chen W."/>
            <person name="Ni D."/>
            <person name="Usadel B."/>
            <person name="Fernie A.R."/>
            <person name="Wen W."/>
        </authorList>
    </citation>
    <scope>NUCLEOTIDE SEQUENCE [LARGE SCALE GENOMIC DNA]</scope>
    <source>
        <strain evidence="2">cv. G240</strain>
    </source>
</reference>
<name>A0A7J7GT91_CAMSI</name>
<proteinExistence type="predicted"/>
<evidence type="ECO:0000313" key="1">
    <source>
        <dbReference type="EMBL" id="KAF5942674.1"/>
    </source>
</evidence>
<gene>
    <name evidence="1" type="ORF">HYC85_020316</name>
</gene>
<dbReference type="AlphaFoldDB" id="A0A7J7GT91"/>
<comment type="caution">
    <text evidence="1">The sequence shown here is derived from an EMBL/GenBank/DDBJ whole genome shotgun (WGS) entry which is preliminary data.</text>
</comment>
<keyword evidence="2" id="KW-1185">Reference proteome</keyword>
<evidence type="ECO:0000313" key="2">
    <source>
        <dbReference type="Proteomes" id="UP000593564"/>
    </source>
</evidence>
<dbReference type="PANTHER" id="PTHR31110:SF3">
    <property type="entry name" value="PORTAL PROTEIN"/>
    <property type="match status" value="1"/>
</dbReference>
<organism evidence="1 2">
    <name type="scientific">Camellia sinensis</name>
    <name type="common">Tea plant</name>
    <name type="synonym">Thea sinensis</name>
    <dbReference type="NCBI Taxonomy" id="4442"/>
    <lineage>
        <taxon>Eukaryota</taxon>
        <taxon>Viridiplantae</taxon>
        <taxon>Streptophyta</taxon>
        <taxon>Embryophyta</taxon>
        <taxon>Tracheophyta</taxon>
        <taxon>Spermatophyta</taxon>
        <taxon>Magnoliopsida</taxon>
        <taxon>eudicotyledons</taxon>
        <taxon>Gunneridae</taxon>
        <taxon>Pentapetalae</taxon>
        <taxon>asterids</taxon>
        <taxon>Ericales</taxon>
        <taxon>Theaceae</taxon>
        <taxon>Camellia</taxon>
    </lineage>
</organism>
<reference evidence="1 2" key="2">
    <citation type="submission" date="2020-07" db="EMBL/GenBank/DDBJ databases">
        <title>Genome assembly of wild tea tree DASZ reveals pedigree and selection history of tea varieties.</title>
        <authorList>
            <person name="Zhang W."/>
        </authorList>
    </citation>
    <scope>NUCLEOTIDE SEQUENCE [LARGE SCALE GENOMIC DNA]</scope>
    <source>
        <strain evidence="2">cv. G240</strain>
        <tissue evidence="1">Leaf</tissue>
    </source>
</reference>
<dbReference type="PANTHER" id="PTHR31110">
    <property type="entry name" value="PESTICIDAL CRYSTAL CRY8BA PROTEIN"/>
    <property type="match status" value="1"/>
</dbReference>
<protein>
    <submittedName>
        <fullName evidence="1">Uncharacterized protein</fullName>
    </submittedName>
</protein>
<accession>A0A7J7GT91</accession>
<dbReference type="Proteomes" id="UP000593564">
    <property type="component" value="Unassembled WGS sequence"/>
</dbReference>
<dbReference type="EMBL" id="JACBKZ010000009">
    <property type="protein sequence ID" value="KAF5942674.1"/>
    <property type="molecule type" value="Genomic_DNA"/>
</dbReference>
<sequence length="253" mass="28713">MDMKIDNQHLSHLLLLHHADSPSPSPLVALPVVAATSSLAGPRLIFSACGFALNFRIGSIDVYSSPIHANLHETWHTQPPRHERLVEEDGTRIGFPVWELEPDFTLKKQTSFLRNLEFEAVANVERAIIKAMKKQYSDILTPLKDSIPKRLGMQVHKLTGRQSTALYSVPSQLGTFFLNTIKRILDVLHCKVEDILKSWASYIPVIEDKKSHFGKQMNGITVLLRTKYKNYIQATVVKLVNNHVTTMMFNFRS</sequence>